<accession>A0AAV4LRC1</accession>
<dbReference type="GeneID" id="94194197"/>
<dbReference type="RefSeq" id="XP_067714785.1">
    <property type="nucleotide sequence ID" value="XM_067858684.1"/>
</dbReference>
<keyword evidence="2" id="KW-1185">Reference proteome</keyword>
<proteinExistence type="predicted"/>
<dbReference type="Proteomes" id="UP001497744">
    <property type="component" value="Unassembled WGS sequence"/>
</dbReference>
<organism evidence="1 2">
    <name type="scientific">Babesia caballi</name>
    <dbReference type="NCBI Taxonomy" id="5871"/>
    <lineage>
        <taxon>Eukaryota</taxon>
        <taxon>Sar</taxon>
        <taxon>Alveolata</taxon>
        <taxon>Apicomplexa</taxon>
        <taxon>Aconoidasida</taxon>
        <taxon>Piroplasmida</taxon>
        <taxon>Babesiidae</taxon>
        <taxon>Babesia</taxon>
    </lineage>
</organism>
<evidence type="ECO:0000313" key="2">
    <source>
        <dbReference type="Proteomes" id="UP001497744"/>
    </source>
</evidence>
<dbReference type="AlphaFoldDB" id="A0AAV4LRC1"/>
<protein>
    <submittedName>
        <fullName evidence="1">Uncharacterized protein</fullName>
    </submittedName>
</protein>
<name>A0AAV4LRC1_BABCB</name>
<evidence type="ECO:0000313" key="1">
    <source>
        <dbReference type="EMBL" id="GIX62716.1"/>
    </source>
</evidence>
<sequence length="343" mass="37191">MSEPKKLTDPPTNLKEAIDWLAMVGGYGLSGWDIQKQRKFDDNTEGLTGWKEAKQKSGIVNIQGVVKSLGSTLGSRFLGYVSQNDNDFSGNSGIIKSDGHYRSTYKDFTWEDSRIHDYLKMTLCAAAMAFLGLSYMYHQCKITHGWGTNKLTGSDVNSGLGPFMKDMGYGPEYLNGNKNGSAVASLMEDRIHQKFDGLATPEEWSPYSDFLQNLEHEYTTPSKNAVDHPLTASYIAAKHYFTLHFAKDETSDETLKAIKANLEAFKKSCGLLYGDLKAEISTLLPNVTVTDKSAVSESDTASTSPAGAVAGTLTTIGLGGAAAAYVFNLGGAKPFVNGLLRIG</sequence>
<reference evidence="1 2" key="1">
    <citation type="submission" date="2021-06" db="EMBL/GenBank/DDBJ databases">
        <title>Genome sequence of Babesia caballi.</title>
        <authorList>
            <person name="Yamagishi J."/>
            <person name="Kidaka T."/>
            <person name="Ochi A."/>
        </authorList>
    </citation>
    <scope>NUCLEOTIDE SEQUENCE [LARGE SCALE GENOMIC DNA]</scope>
    <source>
        <strain evidence="1">USDA-D6B2</strain>
    </source>
</reference>
<comment type="caution">
    <text evidence="1">The sequence shown here is derived from an EMBL/GenBank/DDBJ whole genome shotgun (WGS) entry which is preliminary data.</text>
</comment>
<gene>
    <name evidence="1" type="ORF">BcabD6B2_21510</name>
</gene>
<dbReference type="EMBL" id="BPLF01000002">
    <property type="protein sequence ID" value="GIX62716.1"/>
    <property type="molecule type" value="Genomic_DNA"/>
</dbReference>